<dbReference type="SMART" id="SM00525">
    <property type="entry name" value="FES"/>
    <property type="match status" value="1"/>
</dbReference>
<dbReference type="InterPro" id="IPR015797">
    <property type="entry name" value="NUDIX_hydrolase-like_dom_sf"/>
</dbReference>
<evidence type="ECO:0000313" key="16">
    <source>
        <dbReference type="Proteomes" id="UP001221597"/>
    </source>
</evidence>
<feature type="domain" description="HhH-GPD" evidence="14">
    <location>
        <begin position="51"/>
        <end position="202"/>
    </location>
</feature>
<evidence type="ECO:0000313" key="15">
    <source>
        <dbReference type="EMBL" id="WFT76907.1"/>
    </source>
</evidence>
<dbReference type="Pfam" id="PF00730">
    <property type="entry name" value="HhH-GPD"/>
    <property type="match status" value="1"/>
</dbReference>
<keyword evidence="6" id="KW-0479">Metal-binding</keyword>
<evidence type="ECO:0000256" key="5">
    <source>
        <dbReference type="ARBA" id="ARBA00022485"/>
    </source>
</evidence>
<keyword evidence="11" id="KW-0234">DNA repair</keyword>
<organism evidence="15 16">
    <name type="scientific">Halobacillus naozhouensis</name>
    <dbReference type="NCBI Taxonomy" id="554880"/>
    <lineage>
        <taxon>Bacteria</taxon>
        <taxon>Bacillati</taxon>
        <taxon>Bacillota</taxon>
        <taxon>Bacilli</taxon>
        <taxon>Bacillales</taxon>
        <taxon>Bacillaceae</taxon>
        <taxon>Halobacillus</taxon>
    </lineage>
</organism>
<evidence type="ECO:0000256" key="6">
    <source>
        <dbReference type="ARBA" id="ARBA00022723"/>
    </source>
</evidence>
<dbReference type="EC" id="3.2.2.31" evidence="3 13"/>
<dbReference type="CDD" id="cd03431">
    <property type="entry name" value="NUDIX_DNA_Glycosylase_C-MutY"/>
    <property type="match status" value="1"/>
</dbReference>
<comment type="cofactor">
    <cofactor evidence="13">
        <name>[4Fe-4S] cluster</name>
        <dbReference type="ChEBI" id="CHEBI:49883"/>
    </cofactor>
    <text evidence="13">Binds 1 [4Fe-4S] cluster.</text>
</comment>
<evidence type="ECO:0000259" key="14">
    <source>
        <dbReference type="SMART" id="SM00478"/>
    </source>
</evidence>
<accession>A0ABY8J333</accession>
<dbReference type="InterPro" id="IPR023170">
    <property type="entry name" value="HhH_base_excis_C"/>
</dbReference>
<dbReference type="InterPro" id="IPR011257">
    <property type="entry name" value="DNA_glycosylase"/>
</dbReference>
<keyword evidence="9 13" id="KW-0408">Iron</keyword>
<dbReference type="EMBL" id="CP121671">
    <property type="protein sequence ID" value="WFT76907.1"/>
    <property type="molecule type" value="Genomic_DNA"/>
</dbReference>
<evidence type="ECO:0000256" key="2">
    <source>
        <dbReference type="ARBA" id="ARBA00008343"/>
    </source>
</evidence>
<dbReference type="InterPro" id="IPR003265">
    <property type="entry name" value="HhH-GPD_domain"/>
</dbReference>
<dbReference type="InterPro" id="IPR029119">
    <property type="entry name" value="MutY_C"/>
</dbReference>
<evidence type="ECO:0000256" key="9">
    <source>
        <dbReference type="ARBA" id="ARBA00023004"/>
    </source>
</evidence>
<dbReference type="Gene3D" id="1.10.1670.10">
    <property type="entry name" value="Helix-hairpin-Helix base-excision DNA repair enzymes (C-terminal)"/>
    <property type="match status" value="1"/>
</dbReference>
<dbReference type="SUPFAM" id="SSF55811">
    <property type="entry name" value="Nudix"/>
    <property type="match status" value="1"/>
</dbReference>
<dbReference type="CDD" id="cd00056">
    <property type="entry name" value="ENDO3c"/>
    <property type="match status" value="1"/>
</dbReference>
<dbReference type="SMART" id="SM00478">
    <property type="entry name" value="ENDO3c"/>
    <property type="match status" value="1"/>
</dbReference>
<evidence type="ECO:0000256" key="13">
    <source>
        <dbReference type="RuleBase" id="RU365096"/>
    </source>
</evidence>
<evidence type="ECO:0000256" key="11">
    <source>
        <dbReference type="ARBA" id="ARBA00023204"/>
    </source>
</evidence>
<dbReference type="InterPro" id="IPR003651">
    <property type="entry name" value="Endonuclease3_FeS-loop_motif"/>
</dbReference>
<evidence type="ECO:0000256" key="12">
    <source>
        <dbReference type="ARBA" id="ARBA00023295"/>
    </source>
</evidence>
<name>A0ABY8J333_9BACI</name>
<evidence type="ECO:0000256" key="8">
    <source>
        <dbReference type="ARBA" id="ARBA00022801"/>
    </source>
</evidence>
<evidence type="ECO:0000256" key="4">
    <source>
        <dbReference type="ARBA" id="ARBA00022023"/>
    </source>
</evidence>
<protein>
    <recommendedName>
        <fullName evidence="4 13">Adenine DNA glycosylase</fullName>
        <ecNumber evidence="3 13">3.2.2.31</ecNumber>
    </recommendedName>
</protein>
<dbReference type="SUPFAM" id="SSF48150">
    <property type="entry name" value="DNA-glycosylase"/>
    <property type="match status" value="1"/>
</dbReference>
<keyword evidence="16" id="KW-1185">Reference proteome</keyword>
<evidence type="ECO:0000256" key="7">
    <source>
        <dbReference type="ARBA" id="ARBA00022763"/>
    </source>
</evidence>
<proteinExistence type="inferred from homology"/>
<dbReference type="PANTHER" id="PTHR42944:SF1">
    <property type="entry name" value="ADENINE DNA GLYCOSYLASE"/>
    <property type="match status" value="1"/>
</dbReference>
<dbReference type="Proteomes" id="UP001221597">
    <property type="component" value="Chromosome"/>
</dbReference>
<gene>
    <name evidence="15" type="primary">mutY</name>
    <name evidence="15" type="ORF">P9989_05910</name>
</gene>
<evidence type="ECO:0000256" key="1">
    <source>
        <dbReference type="ARBA" id="ARBA00000843"/>
    </source>
</evidence>
<dbReference type="Gene3D" id="3.90.79.10">
    <property type="entry name" value="Nucleoside Triphosphate Pyrophosphohydrolase"/>
    <property type="match status" value="1"/>
</dbReference>
<sequence>MKVEERVPQIIEQFNEQHFRDQLIDWFDKEQRILPWRENQDPYRVWVSEIMLQQTRVDTVIPYYHHFMNLFPTPKDLADADEQAVLKAWEGLGYYSRARNLQNAVREVVQDYGGIVPDDKYKLKKLKGVGPYTQGAILSIAYDQPEPAVDGNVMRVLSRILNIDDDIAIPKTRKLFEGLVYELISESNPSAFNQGLMELGALICTPKSPSCLLCPVQDQCRAFAEGVESELPIKSSKKKQKKVPYLALIIEDESGNVLIEKRPEEGLLASMWQYPMVPMTDLDKESVKHWFYGEYGLHIELQSTVDHVKHVFSHLIWEMEVVRVSIVGGDLDRQNAQFVSKDDIDKFPYPVSHQKIHQYTLL</sequence>
<comment type="catalytic activity">
    <reaction evidence="1 13">
        <text>Hydrolyzes free adenine bases from 7,8-dihydro-8-oxoguanine:adenine mismatched double-stranded DNA, leaving an apurinic site.</text>
        <dbReference type="EC" id="3.2.2.31"/>
    </reaction>
</comment>
<evidence type="ECO:0000256" key="3">
    <source>
        <dbReference type="ARBA" id="ARBA00012045"/>
    </source>
</evidence>
<dbReference type="InterPro" id="IPR044298">
    <property type="entry name" value="MIG/MutY"/>
</dbReference>
<dbReference type="InterPro" id="IPR005760">
    <property type="entry name" value="A/G_AdeGlyc_MutY"/>
</dbReference>
<keyword evidence="8" id="KW-0378">Hydrolase</keyword>
<dbReference type="NCBIfam" id="TIGR01084">
    <property type="entry name" value="mutY"/>
    <property type="match status" value="1"/>
</dbReference>
<comment type="function">
    <text evidence="13">Adenine glycosylase active on G-A mispairs.</text>
</comment>
<evidence type="ECO:0000256" key="10">
    <source>
        <dbReference type="ARBA" id="ARBA00023014"/>
    </source>
</evidence>
<dbReference type="Gene3D" id="1.10.340.30">
    <property type="entry name" value="Hypothetical protein, domain 2"/>
    <property type="match status" value="1"/>
</dbReference>
<keyword evidence="7 13" id="KW-0227">DNA damage</keyword>
<reference evidence="15 16" key="1">
    <citation type="submission" date="2023-04" db="EMBL/GenBank/DDBJ databases">
        <title>Genome sequence of Halobacillus naozhouensis KACC 21980.</title>
        <authorList>
            <person name="Kim S."/>
            <person name="Heo J."/>
            <person name="Kwon S.-W."/>
        </authorList>
    </citation>
    <scope>NUCLEOTIDE SEQUENCE [LARGE SCALE GENOMIC DNA]</scope>
    <source>
        <strain evidence="15 16">KCTC 13234</strain>
    </source>
</reference>
<dbReference type="Pfam" id="PF10576">
    <property type="entry name" value="EndIII_4Fe-2S"/>
    <property type="match status" value="1"/>
</dbReference>
<keyword evidence="10" id="KW-0411">Iron-sulfur</keyword>
<dbReference type="Pfam" id="PF14815">
    <property type="entry name" value="NUDIX_4"/>
    <property type="match status" value="1"/>
</dbReference>
<keyword evidence="12 13" id="KW-0326">Glycosidase</keyword>
<comment type="similarity">
    <text evidence="2 13">Belongs to the Nth/MutY family.</text>
</comment>
<dbReference type="RefSeq" id="WP_283078849.1">
    <property type="nucleotide sequence ID" value="NZ_CP121671.1"/>
</dbReference>
<keyword evidence="5" id="KW-0004">4Fe-4S</keyword>
<dbReference type="PANTHER" id="PTHR42944">
    <property type="entry name" value="ADENINE DNA GLYCOSYLASE"/>
    <property type="match status" value="1"/>
</dbReference>